<dbReference type="InterPro" id="IPR001155">
    <property type="entry name" value="OxRdtase_FMN_N"/>
</dbReference>
<organism evidence="7 8">
    <name type="scientific">Chelatococcus asaccharovorans</name>
    <dbReference type="NCBI Taxonomy" id="28210"/>
    <lineage>
        <taxon>Bacteria</taxon>
        <taxon>Pseudomonadati</taxon>
        <taxon>Pseudomonadota</taxon>
        <taxon>Alphaproteobacteria</taxon>
        <taxon>Hyphomicrobiales</taxon>
        <taxon>Chelatococcaceae</taxon>
        <taxon>Chelatococcus</taxon>
    </lineage>
</organism>
<dbReference type="InterPro" id="IPR013785">
    <property type="entry name" value="Aldolase_TIM"/>
</dbReference>
<keyword evidence="4" id="KW-0521">NADP</keyword>
<dbReference type="SUPFAM" id="SSF51395">
    <property type="entry name" value="FMN-linked oxidoreductases"/>
    <property type="match status" value="1"/>
</dbReference>
<dbReference type="OrthoDB" id="9804454at2"/>
<name>A0A2V3UVM3_9HYPH</name>
<evidence type="ECO:0000259" key="6">
    <source>
        <dbReference type="Pfam" id="PF00724"/>
    </source>
</evidence>
<evidence type="ECO:0000256" key="5">
    <source>
        <dbReference type="ARBA" id="ARBA00023002"/>
    </source>
</evidence>
<dbReference type="EMBL" id="QJJK01000001">
    <property type="protein sequence ID" value="PXW64778.1"/>
    <property type="molecule type" value="Genomic_DNA"/>
</dbReference>
<evidence type="ECO:0000256" key="2">
    <source>
        <dbReference type="ARBA" id="ARBA00022630"/>
    </source>
</evidence>
<dbReference type="Proteomes" id="UP000248021">
    <property type="component" value="Unassembled WGS sequence"/>
</dbReference>
<comment type="cofactor">
    <cofactor evidence="1">
        <name>FMN</name>
        <dbReference type="ChEBI" id="CHEBI:58210"/>
    </cofactor>
</comment>
<dbReference type="PANTHER" id="PTHR43303">
    <property type="entry name" value="NADPH DEHYDROGENASE C23G7.10C-RELATED"/>
    <property type="match status" value="1"/>
</dbReference>
<feature type="domain" description="NADH:flavin oxidoreductase/NADH oxidase N-terminal" evidence="6">
    <location>
        <begin position="6"/>
        <end position="320"/>
    </location>
</feature>
<dbReference type="AlphaFoldDB" id="A0A2V3UVM3"/>
<dbReference type="GO" id="GO:0050661">
    <property type="term" value="F:NADP binding"/>
    <property type="evidence" value="ECO:0007669"/>
    <property type="project" value="InterPro"/>
</dbReference>
<reference evidence="7 8" key="1">
    <citation type="submission" date="2018-05" db="EMBL/GenBank/DDBJ databases">
        <title>Genomic Encyclopedia of Type Strains, Phase IV (KMG-IV): sequencing the most valuable type-strain genomes for metagenomic binning, comparative biology and taxonomic classification.</title>
        <authorList>
            <person name="Goeker M."/>
        </authorList>
    </citation>
    <scope>NUCLEOTIDE SEQUENCE [LARGE SCALE GENOMIC DNA]</scope>
    <source>
        <strain evidence="7 8">DSM 6462</strain>
    </source>
</reference>
<dbReference type="InterPro" id="IPR044152">
    <property type="entry name" value="YqjM-like"/>
</dbReference>
<keyword evidence="3" id="KW-0288">FMN</keyword>
<dbReference type="PANTHER" id="PTHR43303:SF4">
    <property type="entry name" value="NADPH DEHYDROGENASE C23G7.10C-RELATED"/>
    <property type="match status" value="1"/>
</dbReference>
<evidence type="ECO:0000256" key="1">
    <source>
        <dbReference type="ARBA" id="ARBA00001917"/>
    </source>
</evidence>
<dbReference type="RefSeq" id="WP_110372812.1">
    <property type="nucleotide sequence ID" value="NZ_JAHBRY010000001.1"/>
</dbReference>
<dbReference type="GO" id="GO:0010181">
    <property type="term" value="F:FMN binding"/>
    <property type="evidence" value="ECO:0007669"/>
    <property type="project" value="InterPro"/>
</dbReference>
<gene>
    <name evidence="7" type="ORF">C7450_101537</name>
</gene>
<evidence type="ECO:0000313" key="7">
    <source>
        <dbReference type="EMBL" id="PXW64778.1"/>
    </source>
</evidence>
<dbReference type="GO" id="GO:0003959">
    <property type="term" value="F:NADPH dehydrogenase activity"/>
    <property type="evidence" value="ECO:0007669"/>
    <property type="project" value="InterPro"/>
</dbReference>
<comment type="caution">
    <text evidence="7">The sequence shown here is derived from an EMBL/GenBank/DDBJ whole genome shotgun (WGS) entry which is preliminary data.</text>
</comment>
<evidence type="ECO:0000313" key="8">
    <source>
        <dbReference type="Proteomes" id="UP000248021"/>
    </source>
</evidence>
<protein>
    <submittedName>
        <fullName evidence="7">NADPH2 dehydrogenase</fullName>
    </submittedName>
</protein>
<accession>A0A2V3UVM3</accession>
<dbReference type="Pfam" id="PF00724">
    <property type="entry name" value="Oxidored_FMN"/>
    <property type="match status" value="1"/>
</dbReference>
<proteinExistence type="predicted"/>
<keyword evidence="2" id="KW-0285">Flavoprotein</keyword>
<dbReference type="Gene3D" id="3.20.20.70">
    <property type="entry name" value="Aldolase class I"/>
    <property type="match status" value="1"/>
</dbReference>
<keyword evidence="5" id="KW-0560">Oxidoreductase</keyword>
<evidence type="ECO:0000256" key="3">
    <source>
        <dbReference type="ARBA" id="ARBA00022643"/>
    </source>
</evidence>
<sequence>MSLASTPFTIGGLTLKNRIVMPPMQQYQGTAEAFATDYHVHHYARRARGGVGLVIIESTAVAPEGRLMADDIGLFSDAHMAPVAAIAAAVKAEGVPIIMQLSHGGRKSRPHPGSRLIAPSAIPHDDDYGMPEAMSRDDITRVVMAFATAARRALAAGFDGLELHAAHGYLLHQFLSPLSNTRTDAYGGDLEGRSRIIADVIRAVREAVGRDVPVTIRVSASDYQPGGLTADRVAAALERLVPLGLDAVHVSSGGLSPEPPPNAGPGYQVGFARTIRERIKVPVIAVGNIRTKAQVEDILGEGHADLVAIGRPLLVHPDLGRVL</sequence>
<evidence type="ECO:0000256" key="4">
    <source>
        <dbReference type="ARBA" id="ARBA00022857"/>
    </source>
</evidence>
<keyword evidence="8" id="KW-1185">Reference proteome</keyword>